<sequence length="299" mass="31680">MAAHELEHLRTFLTVLRAGSMSEGARLLGLSQATASSHVQALEQRLGTVLFERGATGVVATPRAVALGREVAGPLDALDDVLAPAAAGGTETIDVGGAAEFLGEVLAPRLDELADASAARLRLRFGLADGLLDELRTGALDLVVSAVRPSQRGLSAMPLVDEEFVLVASPRWRLAGPPESTEAVAAALAEVPLIAYGDELPIVRRYWRSVFGHRPDGLRPIAVIPDLRAIRSALVAGVGMSVLPRYLVESELAAGRLVALYEPELAPLNTLYLVARTGELDRSDRLRALAEAIVEVARD</sequence>
<organism evidence="6 7">
    <name type="scientific">Agromyces lapidis</name>
    <dbReference type="NCBI Taxonomy" id="279574"/>
    <lineage>
        <taxon>Bacteria</taxon>
        <taxon>Bacillati</taxon>
        <taxon>Actinomycetota</taxon>
        <taxon>Actinomycetes</taxon>
        <taxon>Micrococcales</taxon>
        <taxon>Microbacteriaceae</taxon>
        <taxon>Agromyces</taxon>
    </lineage>
</organism>
<evidence type="ECO:0000313" key="7">
    <source>
        <dbReference type="Proteomes" id="UP001589667"/>
    </source>
</evidence>
<evidence type="ECO:0000256" key="2">
    <source>
        <dbReference type="ARBA" id="ARBA00023015"/>
    </source>
</evidence>
<dbReference type="RefSeq" id="WP_157423653.1">
    <property type="nucleotide sequence ID" value="NZ_BAAANI010000008.1"/>
</dbReference>
<comment type="caution">
    <text evidence="6">The sequence shown here is derived from an EMBL/GenBank/DDBJ whole genome shotgun (WGS) entry which is preliminary data.</text>
</comment>
<dbReference type="Pfam" id="PF00126">
    <property type="entry name" value="HTH_1"/>
    <property type="match status" value="1"/>
</dbReference>
<dbReference type="InterPro" id="IPR000847">
    <property type="entry name" value="LysR_HTH_N"/>
</dbReference>
<dbReference type="PANTHER" id="PTHR30126">
    <property type="entry name" value="HTH-TYPE TRANSCRIPTIONAL REGULATOR"/>
    <property type="match status" value="1"/>
</dbReference>
<dbReference type="EMBL" id="JBHMBL010000001">
    <property type="protein sequence ID" value="MFB9640943.1"/>
    <property type="molecule type" value="Genomic_DNA"/>
</dbReference>
<dbReference type="Gene3D" id="3.40.190.10">
    <property type="entry name" value="Periplasmic binding protein-like II"/>
    <property type="match status" value="2"/>
</dbReference>
<dbReference type="InterPro" id="IPR005119">
    <property type="entry name" value="LysR_subst-bd"/>
</dbReference>
<keyword evidence="7" id="KW-1185">Reference proteome</keyword>
<dbReference type="SUPFAM" id="SSF53850">
    <property type="entry name" value="Periplasmic binding protein-like II"/>
    <property type="match status" value="1"/>
</dbReference>
<dbReference type="InterPro" id="IPR036388">
    <property type="entry name" value="WH-like_DNA-bd_sf"/>
</dbReference>
<keyword evidence="2" id="KW-0805">Transcription regulation</keyword>
<name>A0ABV5SKU3_9MICO</name>
<comment type="similarity">
    <text evidence="1">Belongs to the LysR transcriptional regulatory family.</text>
</comment>
<evidence type="ECO:0000256" key="1">
    <source>
        <dbReference type="ARBA" id="ARBA00009437"/>
    </source>
</evidence>
<dbReference type="SUPFAM" id="SSF46785">
    <property type="entry name" value="Winged helix' DNA-binding domain"/>
    <property type="match status" value="1"/>
</dbReference>
<dbReference type="PRINTS" id="PR00039">
    <property type="entry name" value="HTHLYSR"/>
</dbReference>
<dbReference type="CDD" id="cd05466">
    <property type="entry name" value="PBP2_LTTR_substrate"/>
    <property type="match status" value="1"/>
</dbReference>
<dbReference type="Pfam" id="PF03466">
    <property type="entry name" value="LysR_substrate"/>
    <property type="match status" value="1"/>
</dbReference>
<dbReference type="InterPro" id="IPR036390">
    <property type="entry name" value="WH_DNA-bd_sf"/>
</dbReference>
<feature type="domain" description="HTH lysR-type" evidence="5">
    <location>
        <begin position="4"/>
        <end position="61"/>
    </location>
</feature>
<keyword evidence="3" id="KW-0238">DNA-binding</keyword>
<dbReference type="PANTHER" id="PTHR30126:SF39">
    <property type="entry name" value="HTH-TYPE TRANSCRIPTIONAL REGULATOR CYSL"/>
    <property type="match status" value="1"/>
</dbReference>
<proteinExistence type="inferred from homology"/>
<gene>
    <name evidence="6" type="ORF">ACFFQV_01455</name>
</gene>
<evidence type="ECO:0000259" key="5">
    <source>
        <dbReference type="PROSITE" id="PS50931"/>
    </source>
</evidence>
<evidence type="ECO:0000313" key="6">
    <source>
        <dbReference type="EMBL" id="MFB9640943.1"/>
    </source>
</evidence>
<dbReference type="Proteomes" id="UP001589667">
    <property type="component" value="Unassembled WGS sequence"/>
</dbReference>
<dbReference type="Gene3D" id="1.10.10.10">
    <property type="entry name" value="Winged helix-like DNA-binding domain superfamily/Winged helix DNA-binding domain"/>
    <property type="match status" value="1"/>
</dbReference>
<protein>
    <submittedName>
        <fullName evidence="6">LysR family transcriptional regulator</fullName>
    </submittedName>
</protein>
<reference evidence="6 7" key="1">
    <citation type="submission" date="2024-09" db="EMBL/GenBank/DDBJ databases">
        <authorList>
            <person name="Sun Q."/>
            <person name="Mori K."/>
        </authorList>
    </citation>
    <scope>NUCLEOTIDE SEQUENCE [LARGE SCALE GENOMIC DNA]</scope>
    <source>
        <strain evidence="6 7">JCM 14321</strain>
    </source>
</reference>
<accession>A0ABV5SKU3</accession>
<dbReference type="PROSITE" id="PS50931">
    <property type="entry name" value="HTH_LYSR"/>
    <property type="match status" value="1"/>
</dbReference>
<evidence type="ECO:0000256" key="4">
    <source>
        <dbReference type="ARBA" id="ARBA00023163"/>
    </source>
</evidence>
<keyword evidence="4" id="KW-0804">Transcription</keyword>
<evidence type="ECO:0000256" key="3">
    <source>
        <dbReference type="ARBA" id="ARBA00023125"/>
    </source>
</evidence>